<keyword evidence="2" id="KW-0378">Hydrolase</keyword>
<protein>
    <submittedName>
        <fullName evidence="2">Restriction endonuclease</fullName>
    </submittedName>
</protein>
<proteinExistence type="predicted"/>
<keyword evidence="2" id="KW-0255">Endonuclease</keyword>
<sequence>MRCFLFRINTENEEVRNDIRLGKLRQGWGKSGMSLLKNEEVISKEEWRNNFPEEWDCSDEYINRKYDNLKLMLEIKKDDVIIIPKFPTWDSLSVVKVEEGYKFEMPKVDDFGHYIKIDINSLKSFKYASNTFSNTVHSKLRAYQSPLNNVWNEEVKDAANILLKLESTENIIKIENIVKYNFEKNLEEIRNSLSKISNRDLESIVEKLFLNQGYSLESRNSYDGEGADADLVLTKCLSILEEVDESKSCDKIYIQIKHKNGLYSDREGIDQLNQIIKIKEIENGNPNLDNIFKVLVCSSIFSEELKELAVEENIILIDGLQLTRLMIKYL</sequence>
<dbReference type="Pfam" id="PF04471">
    <property type="entry name" value="Mrr_cat"/>
    <property type="match status" value="1"/>
</dbReference>
<feature type="domain" description="Restriction endonuclease type IV Mrr" evidence="1">
    <location>
        <begin position="194"/>
        <end position="326"/>
    </location>
</feature>
<dbReference type="InterPro" id="IPR011856">
    <property type="entry name" value="tRNA_endonuc-like_dom_sf"/>
</dbReference>
<evidence type="ECO:0000313" key="2">
    <source>
        <dbReference type="EMBL" id="MDX8337484.1"/>
    </source>
</evidence>
<dbReference type="RefSeq" id="WP_320314809.1">
    <property type="nucleotide sequence ID" value="NZ_JAVIKH010000055.1"/>
</dbReference>
<dbReference type="Proteomes" id="UP001279681">
    <property type="component" value="Unassembled WGS sequence"/>
</dbReference>
<dbReference type="GO" id="GO:0004519">
    <property type="term" value="F:endonuclease activity"/>
    <property type="evidence" value="ECO:0007669"/>
    <property type="project" value="UniProtKB-KW"/>
</dbReference>
<gene>
    <name evidence="2" type="ORF">RFV38_13445</name>
</gene>
<comment type="caution">
    <text evidence="2">The sequence shown here is derived from an EMBL/GenBank/DDBJ whole genome shotgun (WGS) entry which is preliminary data.</text>
</comment>
<evidence type="ECO:0000259" key="1">
    <source>
        <dbReference type="Pfam" id="PF04471"/>
    </source>
</evidence>
<dbReference type="InterPro" id="IPR007560">
    <property type="entry name" value="Restrct_endonuc_IV_Mrr"/>
</dbReference>
<name>A0ABU4WD79_9FUSO</name>
<reference evidence="3" key="1">
    <citation type="submission" date="2023-07" db="EMBL/GenBank/DDBJ databases">
        <authorList>
            <person name="Colorado M.A."/>
            <person name="Villamil L.M."/>
            <person name="Melo J.F."/>
            <person name="Rodriguez J.A."/>
            <person name="Ruiz R.Y."/>
        </authorList>
    </citation>
    <scope>NUCLEOTIDE SEQUENCE [LARGE SCALE GENOMIC DNA]</scope>
    <source>
        <strain evidence="3">C33</strain>
    </source>
</reference>
<dbReference type="Gene3D" id="3.40.1350.10">
    <property type="match status" value="1"/>
</dbReference>
<organism evidence="2 3">
    <name type="scientific">Candidatus Cetobacterium colombiensis</name>
    <dbReference type="NCBI Taxonomy" id="3073100"/>
    <lineage>
        <taxon>Bacteria</taxon>
        <taxon>Fusobacteriati</taxon>
        <taxon>Fusobacteriota</taxon>
        <taxon>Fusobacteriia</taxon>
        <taxon>Fusobacteriales</taxon>
        <taxon>Fusobacteriaceae</taxon>
        <taxon>Cetobacterium</taxon>
    </lineage>
</organism>
<keyword evidence="2" id="KW-0540">Nuclease</keyword>
<evidence type="ECO:0000313" key="3">
    <source>
        <dbReference type="Proteomes" id="UP001279681"/>
    </source>
</evidence>
<dbReference type="EMBL" id="JAVIKH010000055">
    <property type="protein sequence ID" value="MDX8337484.1"/>
    <property type="molecule type" value="Genomic_DNA"/>
</dbReference>
<keyword evidence="3" id="KW-1185">Reference proteome</keyword>
<accession>A0ABU4WD79</accession>